<evidence type="ECO:0000256" key="5">
    <source>
        <dbReference type="ARBA" id="ARBA00022989"/>
    </source>
</evidence>
<accession>A0A942E750</accession>
<reference evidence="9" key="1">
    <citation type="submission" date="2021-04" db="EMBL/GenBank/DDBJ databases">
        <title>Devosia litorisediminis sp. nov., isolated from a sand dune.</title>
        <authorList>
            <person name="Park S."/>
            <person name="Yoon J.-H."/>
        </authorList>
    </citation>
    <scope>NUCLEOTIDE SEQUENCE</scope>
    <source>
        <strain evidence="9">BSSL-BM10</strain>
    </source>
</reference>
<evidence type="ECO:0000259" key="8">
    <source>
        <dbReference type="Pfam" id="PF04290"/>
    </source>
</evidence>
<keyword evidence="5 7" id="KW-1133">Transmembrane helix</keyword>
<protein>
    <recommendedName>
        <fullName evidence="7">TRAP transporter small permease protein</fullName>
    </recommendedName>
</protein>
<evidence type="ECO:0000313" key="10">
    <source>
        <dbReference type="Proteomes" id="UP000678281"/>
    </source>
</evidence>
<keyword evidence="4 7" id="KW-0812">Transmembrane</keyword>
<proteinExistence type="inferred from homology"/>
<gene>
    <name evidence="9" type="ORF">KD146_08635</name>
</gene>
<dbReference type="AlphaFoldDB" id="A0A942E750"/>
<dbReference type="Proteomes" id="UP000678281">
    <property type="component" value="Unassembled WGS sequence"/>
</dbReference>
<dbReference type="EMBL" id="JAGXTP010000001">
    <property type="protein sequence ID" value="MBS3848756.1"/>
    <property type="molecule type" value="Genomic_DNA"/>
</dbReference>
<keyword evidence="2 7" id="KW-0813">Transport</keyword>
<feature type="transmembrane region" description="Helical" evidence="7">
    <location>
        <begin position="135"/>
        <end position="158"/>
    </location>
</feature>
<dbReference type="GO" id="GO:0005886">
    <property type="term" value="C:plasma membrane"/>
    <property type="evidence" value="ECO:0007669"/>
    <property type="project" value="UniProtKB-SubCell"/>
</dbReference>
<dbReference type="InterPro" id="IPR055348">
    <property type="entry name" value="DctQ"/>
</dbReference>
<sequence length="173" mass="18585">MATTNPHPASLLVRRATAIWALLGGVVIGLVVAANVWSVAGGALFSRPVPGVYEIVQVGVAMGMFMFLPYCQITGANVSADIFTARLRGRAQDSLVALGSTIALAFAAFLLWRMYYGLIDLQEYRETTTIYQFPIWIAYVPVLISLALLSLAALVNLIEAVTGTTPEREGAVH</sequence>
<keyword evidence="10" id="KW-1185">Reference proteome</keyword>
<organism evidence="9 10">
    <name type="scientific">Devosia litorisediminis</name>
    <dbReference type="NCBI Taxonomy" id="2829817"/>
    <lineage>
        <taxon>Bacteria</taxon>
        <taxon>Pseudomonadati</taxon>
        <taxon>Pseudomonadota</taxon>
        <taxon>Alphaproteobacteria</taxon>
        <taxon>Hyphomicrobiales</taxon>
        <taxon>Devosiaceae</taxon>
        <taxon>Devosia</taxon>
    </lineage>
</organism>
<comment type="caution">
    <text evidence="9">The sequence shown here is derived from an EMBL/GenBank/DDBJ whole genome shotgun (WGS) entry which is preliminary data.</text>
</comment>
<evidence type="ECO:0000256" key="4">
    <source>
        <dbReference type="ARBA" id="ARBA00022692"/>
    </source>
</evidence>
<keyword evidence="3" id="KW-1003">Cell membrane</keyword>
<comment type="subunit">
    <text evidence="7">The complex comprises the extracytoplasmic solute receptor protein and the two transmembrane proteins.</text>
</comment>
<comment type="similarity">
    <text evidence="7">Belongs to the TRAP transporter small permease family.</text>
</comment>
<evidence type="ECO:0000256" key="3">
    <source>
        <dbReference type="ARBA" id="ARBA00022475"/>
    </source>
</evidence>
<evidence type="ECO:0000313" key="9">
    <source>
        <dbReference type="EMBL" id="MBS3848756.1"/>
    </source>
</evidence>
<dbReference type="RefSeq" id="WP_212658279.1">
    <property type="nucleotide sequence ID" value="NZ_JAGXTP010000001.1"/>
</dbReference>
<evidence type="ECO:0000256" key="2">
    <source>
        <dbReference type="ARBA" id="ARBA00022448"/>
    </source>
</evidence>
<keyword evidence="6 7" id="KW-0472">Membrane</keyword>
<comment type="function">
    <text evidence="7">Part of the tripartite ATP-independent periplasmic (TRAP) transport system.</text>
</comment>
<feature type="domain" description="Tripartite ATP-independent periplasmic transporters DctQ component" evidence="8">
    <location>
        <begin position="35"/>
        <end position="162"/>
    </location>
</feature>
<evidence type="ECO:0000256" key="6">
    <source>
        <dbReference type="ARBA" id="ARBA00023136"/>
    </source>
</evidence>
<dbReference type="GO" id="GO:0022857">
    <property type="term" value="F:transmembrane transporter activity"/>
    <property type="evidence" value="ECO:0007669"/>
    <property type="project" value="UniProtKB-UniRule"/>
</dbReference>
<evidence type="ECO:0000256" key="1">
    <source>
        <dbReference type="ARBA" id="ARBA00004651"/>
    </source>
</evidence>
<name>A0A942E750_9HYPH</name>
<dbReference type="Pfam" id="PF04290">
    <property type="entry name" value="DctQ"/>
    <property type="match status" value="1"/>
</dbReference>
<evidence type="ECO:0000256" key="7">
    <source>
        <dbReference type="RuleBase" id="RU369079"/>
    </source>
</evidence>
<feature type="transmembrane region" description="Helical" evidence="7">
    <location>
        <begin position="20"/>
        <end position="40"/>
    </location>
</feature>
<feature type="transmembrane region" description="Helical" evidence="7">
    <location>
        <begin position="95"/>
        <end position="115"/>
    </location>
</feature>
<comment type="subcellular location">
    <subcellularLocation>
        <location evidence="7">Cell inner membrane</location>
        <topology evidence="7">Multi-pass membrane protein</topology>
    </subcellularLocation>
    <subcellularLocation>
        <location evidence="1">Cell membrane</location>
        <topology evidence="1">Multi-pass membrane protein</topology>
    </subcellularLocation>
</comment>
<feature type="transmembrane region" description="Helical" evidence="7">
    <location>
        <begin position="60"/>
        <end position="83"/>
    </location>
</feature>
<keyword evidence="7" id="KW-0997">Cell inner membrane</keyword>